<dbReference type="NCBIfam" id="NF008385">
    <property type="entry name" value="PRK11180.1"/>
    <property type="match status" value="1"/>
</dbReference>
<organism evidence="8 9">
    <name type="scientific">Usitatibacter palustris</name>
    <dbReference type="NCBI Taxonomy" id="2732487"/>
    <lineage>
        <taxon>Bacteria</taxon>
        <taxon>Pseudomonadati</taxon>
        <taxon>Pseudomonadota</taxon>
        <taxon>Betaproteobacteria</taxon>
        <taxon>Nitrosomonadales</taxon>
        <taxon>Usitatibacteraceae</taxon>
        <taxon>Usitatibacter</taxon>
    </lineage>
</organism>
<dbReference type="InterPro" id="IPR006225">
    <property type="entry name" value="PsdUridine_synth_RluC/D"/>
</dbReference>
<evidence type="ECO:0000256" key="6">
    <source>
        <dbReference type="RuleBase" id="RU362028"/>
    </source>
</evidence>
<dbReference type="AlphaFoldDB" id="A0A6M4H776"/>
<evidence type="ECO:0000313" key="9">
    <source>
        <dbReference type="Proteomes" id="UP000503096"/>
    </source>
</evidence>
<dbReference type="Proteomes" id="UP000503096">
    <property type="component" value="Chromosome"/>
</dbReference>
<dbReference type="Pfam" id="PF01479">
    <property type="entry name" value="S4"/>
    <property type="match status" value="1"/>
</dbReference>
<dbReference type="Gene3D" id="3.10.290.10">
    <property type="entry name" value="RNA-binding S4 domain"/>
    <property type="match status" value="1"/>
</dbReference>
<reference evidence="8 9" key="1">
    <citation type="submission" date="2020-04" db="EMBL/GenBank/DDBJ databases">
        <title>Usitatibacter rugosus gen. nov., sp. nov. and Usitatibacter palustris sp. nov., novel members of Usitatibacteraceae fam. nov. within the order Nitrosomonadales isolated from soil.</title>
        <authorList>
            <person name="Huber K.J."/>
            <person name="Neumann-Schaal M."/>
            <person name="Geppert A."/>
            <person name="Luckner M."/>
            <person name="Wanner G."/>
            <person name="Overmann J."/>
        </authorList>
    </citation>
    <scope>NUCLEOTIDE SEQUENCE [LARGE SCALE GENOMIC DNA]</scope>
    <source>
        <strain evidence="8 9">Swamp67</strain>
    </source>
</reference>
<dbReference type="GO" id="GO:0000455">
    <property type="term" value="P:enzyme-directed rRNA pseudouridine synthesis"/>
    <property type="evidence" value="ECO:0007669"/>
    <property type="project" value="TreeGrafter"/>
</dbReference>
<dbReference type="PROSITE" id="PS50889">
    <property type="entry name" value="S4"/>
    <property type="match status" value="1"/>
</dbReference>
<dbReference type="FunCoup" id="A0A6M4H776">
    <property type="interactions" value="636"/>
</dbReference>
<dbReference type="NCBIfam" id="TIGR00005">
    <property type="entry name" value="rluA_subfam"/>
    <property type="match status" value="1"/>
</dbReference>
<dbReference type="InterPro" id="IPR006224">
    <property type="entry name" value="PsdUridine_synth_RluA-like_CS"/>
</dbReference>
<dbReference type="PROSITE" id="PS01129">
    <property type="entry name" value="PSI_RLU"/>
    <property type="match status" value="1"/>
</dbReference>
<dbReference type="SMART" id="SM00363">
    <property type="entry name" value="S4"/>
    <property type="match status" value="1"/>
</dbReference>
<dbReference type="GO" id="GO:0160140">
    <property type="term" value="F:23S rRNA pseudouridine(1911/1915/1917) synthase activity"/>
    <property type="evidence" value="ECO:0007669"/>
    <property type="project" value="UniProtKB-EC"/>
</dbReference>
<dbReference type="EC" id="5.4.99.-" evidence="6"/>
<comment type="catalytic activity">
    <reaction evidence="3">
        <text>uridine(1911/1915/1917) in 23S rRNA = pseudouridine(1911/1915/1917) in 23S rRNA</text>
        <dbReference type="Rhea" id="RHEA:42524"/>
        <dbReference type="Rhea" id="RHEA-COMP:10097"/>
        <dbReference type="Rhea" id="RHEA-COMP:10098"/>
        <dbReference type="ChEBI" id="CHEBI:65314"/>
        <dbReference type="ChEBI" id="CHEBI:65315"/>
        <dbReference type="EC" id="5.4.99.23"/>
    </reaction>
</comment>
<protein>
    <recommendedName>
        <fullName evidence="6">Pseudouridine synthase</fullName>
        <ecNumber evidence="6">5.4.99.-</ecNumber>
    </recommendedName>
</protein>
<comment type="function">
    <text evidence="6">Responsible for synthesis of pseudouridine from uracil.</text>
</comment>
<dbReference type="CDD" id="cd00165">
    <property type="entry name" value="S4"/>
    <property type="match status" value="1"/>
</dbReference>
<dbReference type="GO" id="GO:0003723">
    <property type="term" value="F:RNA binding"/>
    <property type="evidence" value="ECO:0007669"/>
    <property type="project" value="UniProtKB-KW"/>
</dbReference>
<keyword evidence="5" id="KW-0694">RNA-binding</keyword>
<comment type="catalytic activity">
    <reaction evidence="6">
        <text>a uridine in RNA = a pseudouridine in RNA</text>
        <dbReference type="Rhea" id="RHEA:48348"/>
        <dbReference type="Rhea" id="RHEA-COMP:12068"/>
        <dbReference type="Rhea" id="RHEA-COMP:12069"/>
        <dbReference type="ChEBI" id="CHEBI:65314"/>
        <dbReference type="ChEBI" id="CHEBI:65315"/>
    </reaction>
</comment>
<dbReference type="CDD" id="cd02869">
    <property type="entry name" value="PseudoU_synth_RluA_like"/>
    <property type="match status" value="1"/>
</dbReference>
<evidence type="ECO:0000256" key="2">
    <source>
        <dbReference type="ARBA" id="ARBA00023235"/>
    </source>
</evidence>
<evidence type="ECO:0000313" key="8">
    <source>
        <dbReference type="EMBL" id="QJR15489.1"/>
    </source>
</evidence>
<dbReference type="Gene3D" id="3.30.2350.10">
    <property type="entry name" value="Pseudouridine synthase"/>
    <property type="match status" value="1"/>
</dbReference>
<dbReference type="Pfam" id="PF00849">
    <property type="entry name" value="PseudoU_synth_2"/>
    <property type="match status" value="1"/>
</dbReference>
<sequence>MVNPASGSRNYNPPEPPARRVNLTIPLDLAGLRLDQALAKLLPEVSRSRLAKLIEDGHVLVDGESAAVRTKVRSGEKVEVALVPRPEEAAFRPEAIALPIVHEDDHVLVIDKPAGLVVHPGTGNWAGTMLNALLHHAPGLKHLPRAGIVHRLDKETSGLLVVAKDEATQLDLVRQLQERTVKRTYVALARGRIAAGGTVDKPIGRHPTKRTRMAVVANGKEAVTHYRVKEAFAAHTLLECDLETGRTHQIRVHLAAIGHPLEGDPEYGGKGERIFQRQALHAWKLAFKHPSTGKLVKFESPMPEDFLALLTGLRKV</sequence>
<dbReference type="InterPro" id="IPR036986">
    <property type="entry name" value="S4_RNA-bd_sf"/>
</dbReference>
<dbReference type="SUPFAM" id="SSF55174">
    <property type="entry name" value="Alpha-L RNA-binding motif"/>
    <property type="match status" value="1"/>
</dbReference>
<dbReference type="PANTHER" id="PTHR21600:SF44">
    <property type="entry name" value="RIBOSOMAL LARGE SUBUNIT PSEUDOURIDINE SYNTHASE D"/>
    <property type="match status" value="1"/>
</dbReference>
<comment type="similarity">
    <text evidence="1 6">Belongs to the pseudouridine synthase RluA family.</text>
</comment>
<keyword evidence="2 6" id="KW-0413">Isomerase</keyword>
<evidence type="ECO:0000256" key="4">
    <source>
        <dbReference type="PIRSR" id="PIRSR606225-1"/>
    </source>
</evidence>
<dbReference type="SUPFAM" id="SSF55120">
    <property type="entry name" value="Pseudouridine synthase"/>
    <property type="match status" value="1"/>
</dbReference>
<evidence type="ECO:0000259" key="7">
    <source>
        <dbReference type="SMART" id="SM00363"/>
    </source>
</evidence>
<dbReference type="InParanoid" id="A0A6M4H776"/>
<keyword evidence="9" id="KW-1185">Reference proteome</keyword>
<name>A0A6M4H776_9PROT</name>
<proteinExistence type="inferred from homology"/>
<dbReference type="InterPro" id="IPR020103">
    <property type="entry name" value="PsdUridine_synth_cat_dom_sf"/>
</dbReference>
<feature type="active site" evidence="4">
    <location>
        <position position="153"/>
    </location>
</feature>
<gene>
    <name evidence="8" type="primary">rluD_1</name>
    <name evidence="8" type="ORF">DSM104440_02310</name>
</gene>
<evidence type="ECO:0000256" key="1">
    <source>
        <dbReference type="ARBA" id="ARBA00010876"/>
    </source>
</evidence>
<accession>A0A6M4H776</accession>
<dbReference type="InterPro" id="IPR050188">
    <property type="entry name" value="RluA_PseudoU_synthase"/>
</dbReference>
<evidence type="ECO:0000256" key="3">
    <source>
        <dbReference type="ARBA" id="ARBA00036882"/>
    </source>
</evidence>
<dbReference type="InterPro" id="IPR002942">
    <property type="entry name" value="S4_RNA-bd"/>
</dbReference>
<feature type="domain" description="RNA-binding S4" evidence="7">
    <location>
        <begin position="32"/>
        <end position="91"/>
    </location>
</feature>
<evidence type="ECO:0000256" key="5">
    <source>
        <dbReference type="PROSITE-ProRule" id="PRU00182"/>
    </source>
</evidence>
<dbReference type="EMBL" id="CP053073">
    <property type="protein sequence ID" value="QJR15489.1"/>
    <property type="molecule type" value="Genomic_DNA"/>
</dbReference>
<dbReference type="KEGG" id="upl:DSM104440_02310"/>
<dbReference type="PANTHER" id="PTHR21600">
    <property type="entry name" value="MITOCHONDRIAL RNA PSEUDOURIDINE SYNTHASE"/>
    <property type="match status" value="1"/>
</dbReference>
<dbReference type="InterPro" id="IPR006145">
    <property type="entry name" value="PsdUridine_synth_RsuA/RluA"/>
</dbReference>